<evidence type="ECO:0008006" key="9">
    <source>
        <dbReference type="Google" id="ProtNLM"/>
    </source>
</evidence>
<dbReference type="STRING" id="1801752.A3J61_02220"/>
<reference evidence="7 8" key="1">
    <citation type="journal article" date="2016" name="Nat. Commun.">
        <title>Thousands of microbial genomes shed light on interconnected biogeochemical processes in an aquifer system.</title>
        <authorList>
            <person name="Anantharaman K."/>
            <person name="Brown C.T."/>
            <person name="Hug L.A."/>
            <person name="Sharon I."/>
            <person name="Castelle C.J."/>
            <person name="Probst A.J."/>
            <person name="Thomas B.C."/>
            <person name="Singh A."/>
            <person name="Wilkins M.J."/>
            <person name="Karaoz U."/>
            <person name="Brodie E.L."/>
            <person name="Williams K.H."/>
            <person name="Hubbard S.S."/>
            <person name="Banfield J.F."/>
        </authorList>
    </citation>
    <scope>NUCLEOTIDE SEQUENCE [LARGE SCALE GENOMIC DNA]</scope>
</reference>
<comment type="caution">
    <text evidence="7">The sequence shown here is derived from an EMBL/GenBank/DDBJ whole genome shotgun (WGS) entry which is preliminary data.</text>
</comment>
<dbReference type="PRINTS" id="PR00885">
    <property type="entry name" value="BCTERIALGSPH"/>
</dbReference>
<evidence type="ECO:0000313" key="7">
    <source>
        <dbReference type="EMBL" id="OGI71795.1"/>
    </source>
</evidence>
<dbReference type="InterPro" id="IPR012902">
    <property type="entry name" value="N_methyl_site"/>
</dbReference>
<feature type="transmembrane region" description="Helical" evidence="6">
    <location>
        <begin position="6"/>
        <end position="28"/>
    </location>
</feature>
<dbReference type="SUPFAM" id="SSF54523">
    <property type="entry name" value="Pili subunits"/>
    <property type="match status" value="1"/>
</dbReference>
<dbReference type="PROSITE" id="PS00409">
    <property type="entry name" value="PROKAR_NTER_METHYL"/>
    <property type="match status" value="1"/>
</dbReference>
<dbReference type="NCBIfam" id="TIGR02532">
    <property type="entry name" value="IV_pilin_GFxxxE"/>
    <property type="match status" value="1"/>
</dbReference>
<organism evidence="7 8">
    <name type="scientific">Candidatus Nomurabacteria bacterium RIFCSPHIGHO2_02_FULL_38_15</name>
    <dbReference type="NCBI Taxonomy" id="1801752"/>
    <lineage>
        <taxon>Bacteria</taxon>
        <taxon>Candidatus Nomuraibacteriota</taxon>
    </lineage>
</organism>
<keyword evidence="2" id="KW-0488">Methylation</keyword>
<dbReference type="Pfam" id="PF07963">
    <property type="entry name" value="N_methyl"/>
    <property type="match status" value="1"/>
</dbReference>
<dbReference type="PANTHER" id="PTHR30093">
    <property type="entry name" value="GENERAL SECRETION PATHWAY PROTEIN G"/>
    <property type="match status" value="1"/>
</dbReference>
<proteinExistence type="predicted"/>
<evidence type="ECO:0000256" key="1">
    <source>
        <dbReference type="ARBA" id="ARBA00004167"/>
    </source>
</evidence>
<name>A0A1F6VQS9_9BACT</name>
<evidence type="ECO:0000256" key="6">
    <source>
        <dbReference type="SAM" id="Phobius"/>
    </source>
</evidence>
<dbReference type="GO" id="GO:0016020">
    <property type="term" value="C:membrane"/>
    <property type="evidence" value="ECO:0007669"/>
    <property type="project" value="UniProtKB-SubCell"/>
</dbReference>
<keyword evidence="4 6" id="KW-1133">Transmembrane helix</keyword>
<protein>
    <recommendedName>
        <fullName evidence="9">Type II secretion system protein GspG C-terminal domain-containing protein</fullName>
    </recommendedName>
</protein>
<dbReference type="Gene3D" id="3.30.700.10">
    <property type="entry name" value="Glycoprotein, Type 4 Pilin"/>
    <property type="match status" value="1"/>
</dbReference>
<dbReference type="PANTHER" id="PTHR30093:SF44">
    <property type="entry name" value="TYPE II SECRETION SYSTEM CORE PROTEIN G"/>
    <property type="match status" value="1"/>
</dbReference>
<dbReference type="InterPro" id="IPR045584">
    <property type="entry name" value="Pilin-like"/>
</dbReference>
<evidence type="ECO:0000256" key="2">
    <source>
        <dbReference type="ARBA" id="ARBA00022481"/>
    </source>
</evidence>
<dbReference type="InterPro" id="IPR002416">
    <property type="entry name" value="T2SS_protein-GspH"/>
</dbReference>
<evidence type="ECO:0000256" key="3">
    <source>
        <dbReference type="ARBA" id="ARBA00022692"/>
    </source>
</evidence>
<sequence>MSNKKGFTLIELLVVIAIIGILASVVLASLNSARTKGADAAIKANLANIRAQAALYYDTNSNYGSAVACSITGAGTASGCTSAFASGGTNTMYEGLKAAAAAAGSTAYGTTTNANSGDGWAAAVALKSVSGTYYCVDSNGAGKVVTGALTGIATGATVTCP</sequence>
<evidence type="ECO:0000256" key="4">
    <source>
        <dbReference type="ARBA" id="ARBA00022989"/>
    </source>
</evidence>
<keyword evidence="5 6" id="KW-0472">Membrane</keyword>
<evidence type="ECO:0000256" key="5">
    <source>
        <dbReference type="ARBA" id="ARBA00023136"/>
    </source>
</evidence>
<dbReference type="AlphaFoldDB" id="A0A1F6VQS9"/>
<dbReference type="EMBL" id="MFUC01000022">
    <property type="protein sequence ID" value="OGI71795.1"/>
    <property type="molecule type" value="Genomic_DNA"/>
</dbReference>
<dbReference type="Proteomes" id="UP000179686">
    <property type="component" value="Unassembled WGS sequence"/>
</dbReference>
<keyword evidence="3 6" id="KW-0812">Transmembrane</keyword>
<evidence type="ECO:0000313" key="8">
    <source>
        <dbReference type="Proteomes" id="UP000179686"/>
    </source>
</evidence>
<comment type="subcellular location">
    <subcellularLocation>
        <location evidence="1">Membrane</location>
        <topology evidence="1">Single-pass membrane protein</topology>
    </subcellularLocation>
</comment>
<dbReference type="GO" id="GO:0015627">
    <property type="term" value="C:type II protein secretion system complex"/>
    <property type="evidence" value="ECO:0007669"/>
    <property type="project" value="InterPro"/>
</dbReference>
<accession>A0A1F6VQS9</accession>
<gene>
    <name evidence="7" type="ORF">A3J61_02220</name>
</gene>
<dbReference type="GO" id="GO:0015628">
    <property type="term" value="P:protein secretion by the type II secretion system"/>
    <property type="evidence" value="ECO:0007669"/>
    <property type="project" value="InterPro"/>
</dbReference>